<sequence length="152" mass="16761">MVYRIQRILCVYKGEISNSWHHTSTASIQLHTSAKKRKDSDHHEILQLPVCCLGCTFRHIGTICSIFHIAAGNATAAAAATNKFSGSFLVLLASDIHHHDTVSPTFLEGNLKFETFNVFFAWDLESSLILILCSCLLKISIYTKGTAASSSF</sequence>
<protein>
    <submittedName>
        <fullName evidence="1">Uncharacterized protein</fullName>
    </submittedName>
</protein>
<dbReference type="Proteomes" id="UP001054945">
    <property type="component" value="Unassembled WGS sequence"/>
</dbReference>
<evidence type="ECO:0000313" key="1">
    <source>
        <dbReference type="EMBL" id="GIY41869.1"/>
    </source>
</evidence>
<gene>
    <name evidence="1" type="ORF">CEXT_487291</name>
</gene>
<accession>A0AAV4T6M8</accession>
<dbReference type="AlphaFoldDB" id="A0AAV4T6M8"/>
<evidence type="ECO:0000313" key="2">
    <source>
        <dbReference type="Proteomes" id="UP001054945"/>
    </source>
</evidence>
<comment type="caution">
    <text evidence="1">The sequence shown here is derived from an EMBL/GenBank/DDBJ whole genome shotgun (WGS) entry which is preliminary data.</text>
</comment>
<keyword evidence="2" id="KW-1185">Reference proteome</keyword>
<organism evidence="1 2">
    <name type="scientific">Caerostris extrusa</name>
    <name type="common">Bark spider</name>
    <name type="synonym">Caerostris bankana</name>
    <dbReference type="NCBI Taxonomy" id="172846"/>
    <lineage>
        <taxon>Eukaryota</taxon>
        <taxon>Metazoa</taxon>
        <taxon>Ecdysozoa</taxon>
        <taxon>Arthropoda</taxon>
        <taxon>Chelicerata</taxon>
        <taxon>Arachnida</taxon>
        <taxon>Araneae</taxon>
        <taxon>Araneomorphae</taxon>
        <taxon>Entelegynae</taxon>
        <taxon>Araneoidea</taxon>
        <taxon>Araneidae</taxon>
        <taxon>Caerostris</taxon>
    </lineage>
</organism>
<dbReference type="EMBL" id="BPLR01010769">
    <property type="protein sequence ID" value="GIY41869.1"/>
    <property type="molecule type" value="Genomic_DNA"/>
</dbReference>
<proteinExistence type="predicted"/>
<reference evidence="1 2" key="1">
    <citation type="submission" date="2021-06" db="EMBL/GenBank/DDBJ databases">
        <title>Caerostris extrusa draft genome.</title>
        <authorList>
            <person name="Kono N."/>
            <person name="Arakawa K."/>
        </authorList>
    </citation>
    <scope>NUCLEOTIDE SEQUENCE [LARGE SCALE GENOMIC DNA]</scope>
</reference>
<name>A0AAV4T6M8_CAEEX</name>